<accession>A0ABR6IRR2</accession>
<evidence type="ECO:0000313" key="2">
    <source>
        <dbReference type="Proteomes" id="UP000551353"/>
    </source>
</evidence>
<protein>
    <submittedName>
        <fullName evidence="1">Uncharacterized protein</fullName>
    </submittedName>
</protein>
<comment type="caution">
    <text evidence="1">The sequence shown here is derived from an EMBL/GenBank/DDBJ whole genome shotgun (WGS) entry which is preliminary data.</text>
</comment>
<organism evidence="1 2">
    <name type="scientific">Rhizobium mongolense</name>
    <dbReference type="NCBI Taxonomy" id="57676"/>
    <lineage>
        <taxon>Bacteria</taxon>
        <taxon>Pseudomonadati</taxon>
        <taxon>Pseudomonadota</taxon>
        <taxon>Alphaproteobacteria</taxon>
        <taxon>Hyphomicrobiales</taxon>
        <taxon>Rhizobiaceae</taxon>
        <taxon>Rhizobium/Agrobacterium group</taxon>
        <taxon>Rhizobium</taxon>
    </lineage>
</organism>
<dbReference type="Proteomes" id="UP000551353">
    <property type="component" value="Unassembled WGS sequence"/>
</dbReference>
<evidence type="ECO:0000313" key="1">
    <source>
        <dbReference type="EMBL" id="MBB4230595.1"/>
    </source>
</evidence>
<keyword evidence="2" id="KW-1185">Reference proteome</keyword>
<name>A0ABR6IRR2_9HYPH</name>
<reference evidence="1 2" key="1">
    <citation type="submission" date="2020-08" db="EMBL/GenBank/DDBJ databases">
        <title>Genomic Encyclopedia of Type Strains, Phase IV (KMG-V): Genome sequencing to study the core and pangenomes of soil and plant-associated prokaryotes.</title>
        <authorList>
            <person name="Whitman W."/>
        </authorList>
    </citation>
    <scope>NUCLEOTIDE SEQUENCE [LARGE SCALE GENOMIC DNA]</scope>
    <source>
        <strain evidence="1 2">SEMIA 4087</strain>
    </source>
</reference>
<sequence length="31" mass="3529">MKLQASRDAAIRRFFYGPPIEHFGSRTATTC</sequence>
<gene>
    <name evidence="1" type="ORF">GGD56_004448</name>
</gene>
<proteinExistence type="predicted"/>
<dbReference type="EMBL" id="JACIFX010000005">
    <property type="protein sequence ID" value="MBB4230595.1"/>
    <property type="molecule type" value="Genomic_DNA"/>
</dbReference>